<name>A0A556TJA6_BAGYA</name>
<dbReference type="GO" id="GO:0007020">
    <property type="term" value="P:microtubule nucleation"/>
    <property type="evidence" value="ECO:0007669"/>
    <property type="project" value="TreeGrafter"/>
</dbReference>
<dbReference type="PANTHER" id="PTHR46725:SF1">
    <property type="entry name" value="COILED-COIL DOMAIN-CONTAINING PROTEIN 57"/>
    <property type="match status" value="1"/>
</dbReference>
<feature type="coiled-coil region" evidence="1">
    <location>
        <begin position="182"/>
        <end position="223"/>
    </location>
</feature>
<reference evidence="3 4" key="1">
    <citation type="journal article" date="2019" name="Genome Biol. Evol.">
        <title>Whole-Genome Sequencing of the Giant Devil Catfish, Bagarius yarrelli.</title>
        <authorList>
            <person name="Jiang W."/>
            <person name="Lv Y."/>
            <person name="Cheng L."/>
            <person name="Yang K."/>
            <person name="Chao B."/>
            <person name="Wang X."/>
            <person name="Li Y."/>
            <person name="Pan X."/>
            <person name="You X."/>
            <person name="Zhang Y."/>
            <person name="Yang J."/>
            <person name="Li J."/>
            <person name="Zhang X."/>
            <person name="Liu S."/>
            <person name="Sun C."/>
            <person name="Yang J."/>
            <person name="Shi Q."/>
        </authorList>
    </citation>
    <scope>NUCLEOTIDE SEQUENCE [LARGE SCALE GENOMIC DNA]</scope>
    <source>
        <strain evidence="3">JWS20170419001</strain>
        <tissue evidence="3">Muscle</tissue>
    </source>
</reference>
<evidence type="ECO:0000313" key="3">
    <source>
        <dbReference type="EMBL" id="TSK14822.1"/>
    </source>
</evidence>
<keyword evidence="1" id="KW-0175">Coiled coil</keyword>
<dbReference type="PANTHER" id="PTHR46725">
    <property type="entry name" value="COILED-COIL DOMAIN-CONTAINING PROTEIN 57"/>
    <property type="match status" value="1"/>
</dbReference>
<feature type="region of interest" description="Disordered" evidence="2">
    <location>
        <begin position="652"/>
        <end position="708"/>
    </location>
</feature>
<proteinExistence type="predicted"/>
<dbReference type="OrthoDB" id="568502at2759"/>
<feature type="region of interest" description="Disordered" evidence="2">
    <location>
        <begin position="597"/>
        <end position="621"/>
    </location>
</feature>
<feature type="coiled-coil region" evidence="1">
    <location>
        <begin position="305"/>
        <end position="332"/>
    </location>
</feature>
<feature type="coiled-coil region" evidence="1">
    <location>
        <begin position="250"/>
        <end position="277"/>
    </location>
</feature>
<evidence type="ECO:0000313" key="4">
    <source>
        <dbReference type="Proteomes" id="UP000319801"/>
    </source>
</evidence>
<gene>
    <name evidence="3" type="ORF">Baya_0805</name>
</gene>
<feature type="coiled-coil region" evidence="1">
    <location>
        <begin position="431"/>
        <end position="577"/>
    </location>
</feature>
<feature type="region of interest" description="Disordered" evidence="2">
    <location>
        <begin position="747"/>
        <end position="800"/>
    </location>
</feature>
<feature type="compositionally biased region" description="Polar residues" evidence="2">
    <location>
        <begin position="679"/>
        <end position="708"/>
    </location>
</feature>
<feature type="coiled-coil region" evidence="1">
    <location>
        <begin position="12"/>
        <end position="156"/>
    </location>
</feature>
<dbReference type="InterPro" id="IPR042481">
    <property type="entry name" value="CCDC57"/>
</dbReference>
<sequence length="800" mass="91258">MRKLEHEFNLKLDEMRNAVLTQELKVQLLNKELNVHAKGRSEAVEALQLSEQLCQQAQKEILHRDWDLKNTSAIKDSRHAELERRVREKETALEALKEAHAFDLHEEKKKATELQLQLDSLVLENEKSDNRHTDEVSHKEQQIQELRTQLEKMKASWDAYIAQVSKETVAKDTELLSAREREAKIKAELQKCKEAIERYKQQLASAVQREEALEQKRVQVELELERRCEEIRAEHYLKSEELIHGLTQSRDKVIADLREKEQELQETIALLKSVTMERDQAQRGLTSNTLAQEGLKSNSFPSEEIRRLQQQNSSLREVITEMRRQMEALNTEVPLPQNSMTVKGDPIPSSTTAGFTEYNQALEKELQNLKAKCRHLEDQLEEASRTTVHNPQSANVLAVSPDNAYLQNHIRTLNETIGGLRAEKIANVATLKKQEVRLAYLESMVNQLTQQCHSRQMETEALRLELANQKREAAAEEASLKQRLNAAEMQIEEVKREAEEYQKGSVLHNLESVALGNQSEMVKQLQDENLSLRQQLLLQVTDRGSDCGNLLSLQTKLKKAARLISRLSQDKQQLIEMGNRLRAQLIHLGSDDLQQIRPRSKPSLCEKEKEHTNDDSEALPRNRFSALEQLQYKLTTQELQFAQRYQSKKNPITVRSLSGSGSEASDVNPWDPPARPRNQDLQSKENTPPGKSNSKGSVNQASPSQTLLSSVATDESLQDVWKMLEHNRSPGKSENQDIVPVSAKAEIHRNTPHPELPVQVQGSKAAIQERSKQARATSEPCKRARSAGKAVKIRNYNMKD</sequence>
<feature type="compositionally biased region" description="Polar residues" evidence="2">
    <location>
        <begin position="652"/>
        <end position="665"/>
    </location>
</feature>
<feature type="compositionally biased region" description="Basic and acidic residues" evidence="2">
    <location>
        <begin position="604"/>
        <end position="620"/>
    </location>
</feature>
<organism evidence="3 4">
    <name type="scientific">Bagarius yarrelli</name>
    <name type="common">Goonch</name>
    <name type="synonym">Bagrus yarrelli</name>
    <dbReference type="NCBI Taxonomy" id="175774"/>
    <lineage>
        <taxon>Eukaryota</taxon>
        <taxon>Metazoa</taxon>
        <taxon>Chordata</taxon>
        <taxon>Craniata</taxon>
        <taxon>Vertebrata</taxon>
        <taxon>Euteleostomi</taxon>
        <taxon>Actinopterygii</taxon>
        <taxon>Neopterygii</taxon>
        <taxon>Teleostei</taxon>
        <taxon>Ostariophysi</taxon>
        <taxon>Siluriformes</taxon>
        <taxon>Sisoridae</taxon>
        <taxon>Sisorinae</taxon>
        <taxon>Bagarius</taxon>
    </lineage>
</organism>
<dbReference type="GO" id="GO:0005876">
    <property type="term" value="C:spindle microtubule"/>
    <property type="evidence" value="ECO:0007669"/>
    <property type="project" value="TreeGrafter"/>
</dbReference>
<dbReference type="GO" id="GO:0060271">
    <property type="term" value="P:cilium assembly"/>
    <property type="evidence" value="ECO:0007669"/>
    <property type="project" value="TreeGrafter"/>
</dbReference>
<evidence type="ECO:0000256" key="1">
    <source>
        <dbReference type="SAM" id="Coils"/>
    </source>
</evidence>
<keyword evidence="4" id="KW-1185">Reference proteome</keyword>
<dbReference type="EMBL" id="VCAZ01000002">
    <property type="protein sequence ID" value="TSK14822.1"/>
    <property type="molecule type" value="Genomic_DNA"/>
</dbReference>
<dbReference type="Proteomes" id="UP000319801">
    <property type="component" value="Unassembled WGS sequence"/>
</dbReference>
<accession>A0A556TJA6</accession>
<comment type="caution">
    <text evidence="3">The sequence shown here is derived from an EMBL/GenBank/DDBJ whole genome shotgun (WGS) entry which is preliminary data.</text>
</comment>
<protein>
    <submittedName>
        <fullName evidence="3">Coiled-coil domain-containing protein 57</fullName>
    </submittedName>
</protein>
<dbReference type="GO" id="GO:0045931">
    <property type="term" value="P:positive regulation of mitotic cell cycle"/>
    <property type="evidence" value="ECO:0007669"/>
    <property type="project" value="TreeGrafter"/>
</dbReference>
<dbReference type="GO" id="GO:0007099">
    <property type="term" value="P:centriole replication"/>
    <property type="evidence" value="ECO:0007669"/>
    <property type="project" value="TreeGrafter"/>
</dbReference>
<feature type="coiled-coil region" evidence="1">
    <location>
        <begin position="359"/>
        <end position="386"/>
    </location>
</feature>
<dbReference type="GO" id="GO:0005814">
    <property type="term" value="C:centriole"/>
    <property type="evidence" value="ECO:0007669"/>
    <property type="project" value="TreeGrafter"/>
</dbReference>
<dbReference type="GO" id="GO:0034451">
    <property type="term" value="C:centriolar satellite"/>
    <property type="evidence" value="ECO:0007669"/>
    <property type="project" value="TreeGrafter"/>
</dbReference>
<dbReference type="AlphaFoldDB" id="A0A556TJA6"/>
<evidence type="ECO:0000256" key="2">
    <source>
        <dbReference type="SAM" id="MobiDB-lite"/>
    </source>
</evidence>